<protein>
    <submittedName>
        <fullName evidence="7">YfcC family protein</fullName>
    </submittedName>
</protein>
<feature type="transmembrane region" description="Helical" evidence="6">
    <location>
        <begin position="165"/>
        <end position="190"/>
    </location>
</feature>
<dbReference type="EMBL" id="JADKNH010000002">
    <property type="protein sequence ID" value="MBF4692206.1"/>
    <property type="molecule type" value="Genomic_DNA"/>
</dbReference>
<evidence type="ECO:0000313" key="7">
    <source>
        <dbReference type="EMBL" id="MBF4692206.1"/>
    </source>
</evidence>
<dbReference type="PANTHER" id="PTHR43652:SF2">
    <property type="entry name" value="BASIC AMINO ACID ANTIPORTER YFCC-RELATED"/>
    <property type="match status" value="1"/>
</dbReference>
<keyword evidence="4 6" id="KW-1133">Transmembrane helix</keyword>
<gene>
    <name evidence="7" type="ORF">ISU02_03720</name>
</gene>
<keyword evidence="8" id="KW-1185">Reference proteome</keyword>
<evidence type="ECO:0000313" key="8">
    <source>
        <dbReference type="Proteomes" id="UP000614200"/>
    </source>
</evidence>
<evidence type="ECO:0000256" key="5">
    <source>
        <dbReference type="ARBA" id="ARBA00023136"/>
    </source>
</evidence>
<feature type="transmembrane region" description="Helical" evidence="6">
    <location>
        <begin position="134"/>
        <end position="153"/>
    </location>
</feature>
<keyword evidence="3 6" id="KW-0812">Transmembrane</keyword>
<feature type="transmembrane region" description="Helical" evidence="6">
    <location>
        <begin position="428"/>
        <end position="446"/>
    </location>
</feature>
<dbReference type="RefSeq" id="WP_194700446.1">
    <property type="nucleotide sequence ID" value="NZ_JADKNH010000002.1"/>
</dbReference>
<evidence type="ECO:0000256" key="4">
    <source>
        <dbReference type="ARBA" id="ARBA00022989"/>
    </source>
</evidence>
<comment type="subcellular location">
    <subcellularLocation>
        <location evidence="1">Cell membrane</location>
        <topology evidence="1">Multi-pass membrane protein</topology>
    </subcellularLocation>
</comment>
<sequence length="481" mass="51853">MSESAKKPLGKVKNAKKWYSKIPNAYVMLFFILIIMSVLTFIVPSGEFQKEMMSNGRMGVVPGSYSVIEKTSEMKVTLWGLFRAIPVGLVEAGSVMMIVFLAGGMFEVFEKTGVIENSIGIAVKKIEEKNVSKSLTITILTLVFGFFGASVGFENLIPFVPLGVMVALGLGFDLMVGASIVVGGVGIGFATSPINPYTVGVSQEIAGLPTFSGMGLRAMFCLTALLVLSHHTVKYSKKITKDPSKSFVKGISTEGLNIDKSKMDSYHLDSRGKLIFAIFSSFIAVVIFGVVKYKWYLTEISALFILYAIIIGIVAKFDSDEIVNTFISGCSKIAGGALIVGFARAISVIMTQGKIADTIINSLASPLSNFPPVLSAILMTLVQGVINFFIPSGSGQAMATMPILIPLSDIIGVNRQTAILAFQIGDGLINMIIPTLGGLLAMLALARVPFDKWFRYIFSLICKLYIVGWVFLGVAVVINWQ</sequence>
<feature type="transmembrane region" description="Helical" evidence="6">
    <location>
        <begin position="25"/>
        <end position="43"/>
    </location>
</feature>
<dbReference type="Pfam" id="PF03606">
    <property type="entry name" value="DcuC"/>
    <property type="match status" value="1"/>
</dbReference>
<name>A0ABR9ZQE6_9FIRM</name>
<dbReference type="InterPro" id="IPR018385">
    <property type="entry name" value="C4_dicarb_anaerob_car-like"/>
</dbReference>
<feature type="transmembrane region" description="Helical" evidence="6">
    <location>
        <begin position="210"/>
        <end position="228"/>
    </location>
</feature>
<feature type="transmembrane region" description="Helical" evidence="6">
    <location>
        <begin position="453"/>
        <end position="478"/>
    </location>
</feature>
<reference evidence="7 8" key="1">
    <citation type="submission" date="2020-11" db="EMBL/GenBank/DDBJ databases">
        <title>Fusibacter basophilias sp. nov.</title>
        <authorList>
            <person name="Qiu D."/>
        </authorList>
    </citation>
    <scope>NUCLEOTIDE SEQUENCE [LARGE SCALE GENOMIC DNA]</scope>
    <source>
        <strain evidence="7 8">Q10-2</strain>
    </source>
</reference>
<feature type="transmembrane region" description="Helical" evidence="6">
    <location>
        <begin position="80"/>
        <end position="102"/>
    </location>
</feature>
<evidence type="ECO:0000256" key="6">
    <source>
        <dbReference type="SAM" id="Phobius"/>
    </source>
</evidence>
<dbReference type="InterPro" id="IPR051679">
    <property type="entry name" value="DASS-Related_Transporters"/>
</dbReference>
<accession>A0ABR9ZQE6</accession>
<feature type="transmembrane region" description="Helical" evidence="6">
    <location>
        <begin position="370"/>
        <end position="390"/>
    </location>
</feature>
<evidence type="ECO:0000256" key="2">
    <source>
        <dbReference type="ARBA" id="ARBA00022475"/>
    </source>
</evidence>
<feature type="transmembrane region" description="Helical" evidence="6">
    <location>
        <begin position="272"/>
        <end position="290"/>
    </location>
</feature>
<dbReference type="Proteomes" id="UP000614200">
    <property type="component" value="Unassembled WGS sequence"/>
</dbReference>
<comment type="caution">
    <text evidence="7">The sequence shown here is derived from an EMBL/GenBank/DDBJ whole genome shotgun (WGS) entry which is preliminary data.</text>
</comment>
<proteinExistence type="predicted"/>
<keyword evidence="2" id="KW-1003">Cell membrane</keyword>
<feature type="transmembrane region" description="Helical" evidence="6">
    <location>
        <begin position="329"/>
        <end position="350"/>
    </location>
</feature>
<organism evidence="7 8">
    <name type="scientific">Fusibacter ferrireducens</name>
    <dbReference type="NCBI Taxonomy" id="2785058"/>
    <lineage>
        <taxon>Bacteria</taxon>
        <taxon>Bacillati</taxon>
        <taxon>Bacillota</taxon>
        <taxon>Clostridia</taxon>
        <taxon>Eubacteriales</taxon>
        <taxon>Eubacteriales Family XII. Incertae Sedis</taxon>
        <taxon>Fusibacter</taxon>
    </lineage>
</organism>
<evidence type="ECO:0000256" key="1">
    <source>
        <dbReference type="ARBA" id="ARBA00004651"/>
    </source>
</evidence>
<dbReference type="PANTHER" id="PTHR43652">
    <property type="entry name" value="BASIC AMINO ACID ANTIPORTER YFCC-RELATED"/>
    <property type="match status" value="1"/>
</dbReference>
<evidence type="ECO:0000256" key="3">
    <source>
        <dbReference type="ARBA" id="ARBA00022692"/>
    </source>
</evidence>
<keyword evidence="5 6" id="KW-0472">Membrane</keyword>
<feature type="transmembrane region" description="Helical" evidence="6">
    <location>
        <begin position="296"/>
        <end position="317"/>
    </location>
</feature>